<feature type="compositionally biased region" description="Low complexity" evidence="1">
    <location>
        <begin position="186"/>
        <end position="232"/>
    </location>
</feature>
<evidence type="ECO:0000313" key="2">
    <source>
        <dbReference type="EMBL" id="MEK8049666.1"/>
    </source>
</evidence>
<dbReference type="Proteomes" id="UP001365405">
    <property type="component" value="Unassembled WGS sequence"/>
</dbReference>
<feature type="compositionally biased region" description="Low complexity" evidence="1">
    <location>
        <begin position="115"/>
        <end position="124"/>
    </location>
</feature>
<proteinExistence type="predicted"/>
<dbReference type="EMBL" id="JBBUTH010000003">
    <property type="protein sequence ID" value="MEK8049666.1"/>
    <property type="molecule type" value="Genomic_DNA"/>
</dbReference>
<reference evidence="2 3" key="1">
    <citation type="submission" date="2024-04" db="EMBL/GenBank/DDBJ databases">
        <title>Novel species of the genus Ideonella isolated from streams.</title>
        <authorList>
            <person name="Lu H."/>
        </authorList>
    </citation>
    <scope>NUCLEOTIDE SEQUENCE [LARGE SCALE GENOMIC DNA]</scope>
    <source>
        <strain evidence="2 3">DXS22W</strain>
    </source>
</reference>
<feature type="compositionally biased region" description="Low complexity" evidence="1">
    <location>
        <begin position="91"/>
        <end position="108"/>
    </location>
</feature>
<feature type="region of interest" description="Disordered" evidence="1">
    <location>
        <begin position="80"/>
        <end position="142"/>
    </location>
</feature>
<organism evidence="2 3">
    <name type="scientific">Pseudaquabacterium inlustre</name>
    <dbReference type="NCBI Taxonomy" id="2984192"/>
    <lineage>
        <taxon>Bacteria</taxon>
        <taxon>Pseudomonadati</taxon>
        <taxon>Pseudomonadota</taxon>
        <taxon>Betaproteobacteria</taxon>
        <taxon>Burkholderiales</taxon>
        <taxon>Sphaerotilaceae</taxon>
        <taxon>Pseudaquabacterium</taxon>
    </lineage>
</organism>
<feature type="region of interest" description="Disordered" evidence="1">
    <location>
        <begin position="174"/>
        <end position="254"/>
    </location>
</feature>
<dbReference type="RefSeq" id="WP_341409349.1">
    <property type="nucleotide sequence ID" value="NZ_JBBUTH010000003.1"/>
</dbReference>
<name>A0ABU9CFJ0_9BURK</name>
<evidence type="ECO:0000256" key="1">
    <source>
        <dbReference type="SAM" id="MobiDB-lite"/>
    </source>
</evidence>
<keyword evidence="3" id="KW-1185">Reference proteome</keyword>
<accession>A0ABU9CFJ0</accession>
<evidence type="ECO:0000313" key="3">
    <source>
        <dbReference type="Proteomes" id="UP001365405"/>
    </source>
</evidence>
<comment type="caution">
    <text evidence="2">The sequence shown here is derived from an EMBL/GenBank/DDBJ whole genome shotgun (WGS) entry which is preliminary data.</text>
</comment>
<gene>
    <name evidence="2" type="ORF">AACH10_05420</name>
</gene>
<protein>
    <submittedName>
        <fullName evidence="2">Uncharacterized protein</fullName>
    </submittedName>
</protein>
<sequence length="254" mass="26722">MSEAFDLARVRHDNALRLFDEFVHANVRSADAATLRGLERRFAERLQIQPSYWSQIKARSRQIGERLARQFEQLNRKPAGWMDQRHDGDAAAHASAQAATPAHMHTPGAAGGAARGLPLPSPTTGAGGSAGAAPSPSQPHDDDERFIVGLVLTYYRRHPQRARARLLDLLGEVLTPSDPGTDDRAAAAARPASRAGAPGAPGAPSSGPVVGRPTGATPRPAAGGTASGPAPAADDDLSLWQRSQSGVSPLPRKR</sequence>